<dbReference type="EMBL" id="JAGDYL010000002">
    <property type="protein sequence ID" value="MBO1804097.1"/>
    <property type="molecule type" value="Genomic_DNA"/>
</dbReference>
<evidence type="ECO:0000256" key="1">
    <source>
        <dbReference type="SAM" id="MobiDB-lite"/>
    </source>
</evidence>
<feature type="compositionally biased region" description="Low complexity" evidence="1">
    <location>
        <begin position="80"/>
        <end position="100"/>
    </location>
</feature>
<keyword evidence="2" id="KW-0472">Membrane</keyword>
<protein>
    <submittedName>
        <fullName evidence="3">Uncharacterized protein</fullName>
    </submittedName>
</protein>
<organism evidence="3 4">
    <name type="scientific">Leucobacter ruminantium</name>
    <dbReference type="NCBI Taxonomy" id="1289170"/>
    <lineage>
        <taxon>Bacteria</taxon>
        <taxon>Bacillati</taxon>
        <taxon>Actinomycetota</taxon>
        <taxon>Actinomycetes</taxon>
        <taxon>Micrococcales</taxon>
        <taxon>Microbacteriaceae</taxon>
        <taxon>Leucobacter</taxon>
    </lineage>
</organism>
<feature type="transmembrane region" description="Helical" evidence="2">
    <location>
        <begin position="53"/>
        <end position="74"/>
    </location>
</feature>
<proteinExistence type="predicted"/>
<keyword evidence="4" id="KW-1185">Reference proteome</keyword>
<accession>A0A939RVL9</accession>
<comment type="caution">
    <text evidence="3">The sequence shown here is derived from an EMBL/GenBank/DDBJ whole genome shotgun (WGS) entry which is preliminary data.</text>
</comment>
<evidence type="ECO:0000313" key="4">
    <source>
        <dbReference type="Proteomes" id="UP000664398"/>
    </source>
</evidence>
<dbReference type="Proteomes" id="UP000664398">
    <property type="component" value="Unassembled WGS sequence"/>
</dbReference>
<name>A0A939RVL9_9MICO</name>
<feature type="compositionally biased region" description="Basic and acidic residues" evidence="1">
    <location>
        <begin position="101"/>
        <end position="114"/>
    </location>
</feature>
<keyword evidence="2" id="KW-0812">Transmembrane</keyword>
<feature type="compositionally biased region" description="Basic and acidic residues" evidence="1">
    <location>
        <begin position="23"/>
        <end position="34"/>
    </location>
</feature>
<feature type="region of interest" description="Disordered" evidence="1">
    <location>
        <begin position="78"/>
        <end position="125"/>
    </location>
</feature>
<evidence type="ECO:0000313" key="3">
    <source>
        <dbReference type="EMBL" id="MBO1804097.1"/>
    </source>
</evidence>
<feature type="compositionally biased region" description="Basic and acidic residues" evidence="1">
    <location>
        <begin position="1"/>
        <end position="16"/>
    </location>
</feature>
<feature type="region of interest" description="Disordered" evidence="1">
    <location>
        <begin position="1"/>
        <end position="44"/>
    </location>
</feature>
<gene>
    <name evidence="3" type="ORF">J4H91_02035</name>
</gene>
<reference evidence="3" key="1">
    <citation type="submission" date="2021-03" db="EMBL/GenBank/DDBJ databases">
        <title>Leucobacter chromiisoli sp. nov., isolated from chromium-containing soil of chemical plant.</title>
        <authorList>
            <person name="Xu Z."/>
        </authorList>
    </citation>
    <scope>NUCLEOTIDE SEQUENCE</scope>
    <source>
        <strain evidence="3">A2</strain>
    </source>
</reference>
<dbReference type="AlphaFoldDB" id="A0A939RVL9"/>
<evidence type="ECO:0000256" key="2">
    <source>
        <dbReference type="SAM" id="Phobius"/>
    </source>
</evidence>
<keyword evidence="2" id="KW-1133">Transmembrane helix</keyword>
<sequence length="220" mass="23633">MPARERLAYEQAERVKTAPLPKAKAEKPVKEKKPAKAKPAAAADPRIAKAKPWIVVGIVTVVALVASILVLNFARAGQDPSPTAEPTTQAPATSAPATSKPADDDSEKKKKPAADEVPSVDVGNTGTMDVPVWGITAQISEKFGWPQYQINGEQLVLQYSPLIDSLPDSCAAMRQQWGIQRTADGKYEVLKPAQRCEAAPELYDELWGLTDALVKSIAPL</sequence>